<accession>A0A4Z0PW42</accession>
<dbReference type="EMBL" id="SRLC01000002">
    <property type="protein sequence ID" value="TGE21958.1"/>
    <property type="molecule type" value="Genomic_DNA"/>
</dbReference>
<evidence type="ECO:0000256" key="1">
    <source>
        <dbReference type="SAM" id="SignalP"/>
    </source>
</evidence>
<organism evidence="2 3">
    <name type="scientific">Hymenobacter aquaticus</name>
    <dbReference type="NCBI Taxonomy" id="1867101"/>
    <lineage>
        <taxon>Bacteria</taxon>
        <taxon>Pseudomonadati</taxon>
        <taxon>Bacteroidota</taxon>
        <taxon>Cytophagia</taxon>
        <taxon>Cytophagales</taxon>
        <taxon>Hymenobacteraceae</taxon>
        <taxon>Hymenobacter</taxon>
    </lineage>
</organism>
<dbReference type="AlphaFoldDB" id="A0A4Z0PW42"/>
<evidence type="ECO:0000313" key="2">
    <source>
        <dbReference type="EMBL" id="TGE21958.1"/>
    </source>
</evidence>
<comment type="caution">
    <text evidence="2">The sequence shown here is derived from an EMBL/GenBank/DDBJ whole genome shotgun (WGS) entry which is preliminary data.</text>
</comment>
<dbReference type="Proteomes" id="UP000297549">
    <property type="component" value="Unassembled WGS sequence"/>
</dbReference>
<gene>
    <name evidence="2" type="ORF">E5K00_17015</name>
</gene>
<evidence type="ECO:0000313" key="3">
    <source>
        <dbReference type="Proteomes" id="UP000297549"/>
    </source>
</evidence>
<protein>
    <submittedName>
        <fullName evidence="2">T9SS type A sorting domain-containing protein</fullName>
    </submittedName>
</protein>
<keyword evidence="3" id="KW-1185">Reference proteome</keyword>
<sequence length="572" mass="57961">MPHHYRLPIGLTRLVLLMLFVASAGQVRAQAPAWQVPAAIAPLTSDTFSEVTATAADANGNVYIAGLFSGTIGLGTTTLTSAPGSTNGGMSASTDLFVAKWSSLSQTFVWAQRAGNAGGEEATAVAVVGNNVYVAGNFSSLTVGFGSATLTNSNPFKANWPNIFVAKLTDAGATASFTWASSADARAATEMVVNGANIYVGGPTDLPATFGGITLPRTQLNPSVYLARLTDAGATASFTWALEAASATSLVDLTALAVSGPNLYWAGRYVGTVTVGSTSFTSVTSNHEDVVVAKVTDTGTSGSPTWAQTAGGSLNEFVYSLAVNGPAVYMAGSLSRGNALFGSLGPVTGTGSASYVAKLTDAGASSSFTWVHSMPASGSTKATALAVNGSKVYVAGTYAGSATFDNTVLTSVGYDDLYVAQLNDAGATSSFAWVQSAGGPSNERCDALAVQGERLYLAGGAGLRAQFGAYQLLVSPTSYTGFVVPLGEAVPTATTGPAVVPDLGLYPNPARTAVQVPAATAATSLTLVDNLGRTVRQGRGSMLSVLGVTPGLYVLQAATPGQPVRTARLVVE</sequence>
<keyword evidence="1" id="KW-0732">Signal</keyword>
<reference evidence="2 3" key="1">
    <citation type="submission" date="2019-04" db="EMBL/GenBank/DDBJ databases">
        <authorList>
            <person name="Feng G."/>
            <person name="Zhang J."/>
            <person name="Zhu H."/>
        </authorList>
    </citation>
    <scope>NUCLEOTIDE SEQUENCE [LARGE SCALE GENOMIC DNA]</scope>
    <source>
        <strain evidence="2 3">JCM 31653</strain>
    </source>
</reference>
<dbReference type="NCBIfam" id="TIGR04183">
    <property type="entry name" value="Por_Secre_tail"/>
    <property type="match status" value="1"/>
</dbReference>
<dbReference type="RefSeq" id="WP_135464482.1">
    <property type="nucleotide sequence ID" value="NZ_SRLC01000002.1"/>
</dbReference>
<feature type="signal peptide" evidence="1">
    <location>
        <begin position="1"/>
        <end position="29"/>
    </location>
</feature>
<proteinExistence type="predicted"/>
<dbReference type="OrthoDB" id="870410at2"/>
<dbReference type="InterPro" id="IPR026444">
    <property type="entry name" value="Secre_tail"/>
</dbReference>
<name>A0A4Z0PW42_9BACT</name>
<feature type="chain" id="PRO_5021491142" evidence="1">
    <location>
        <begin position="30"/>
        <end position="572"/>
    </location>
</feature>